<feature type="domain" description="CBS" evidence="3">
    <location>
        <begin position="6"/>
        <end position="65"/>
    </location>
</feature>
<reference evidence="4 5" key="1">
    <citation type="submission" date="2020-04" db="EMBL/GenBank/DDBJ databases">
        <title>Complete genome of a Psychrophilic, Marine, Gas Vacuolate Bacterium Polaromonas vacuolata KCTC 22033T.</title>
        <authorList>
            <person name="Hwang K."/>
            <person name="Kim K.M."/>
        </authorList>
    </citation>
    <scope>NUCLEOTIDE SEQUENCE [LARGE SCALE GENOMIC DNA]</scope>
    <source>
        <strain evidence="4 5">KCTC 22033</strain>
    </source>
</reference>
<proteinExistence type="predicted"/>
<dbReference type="PANTHER" id="PTHR43080">
    <property type="entry name" value="CBS DOMAIN-CONTAINING PROTEIN CBSX3, MITOCHONDRIAL"/>
    <property type="match status" value="1"/>
</dbReference>
<evidence type="ECO:0000256" key="2">
    <source>
        <dbReference type="PROSITE-ProRule" id="PRU00703"/>
    </source>
</evidence>
<gene>
    <name evidence="4" type="primary">hrp1_2</name>
    <name evidence="4" type="ORF">HC248_02534</name>
</gene>
<evidence type="ECO:0000313" key="4">
    <source>
        <dbReference type="EMBL" id="QJC57213.1"/>
    </source>
</evidence>
<dbReference type="Proteomes" id="UP000502041">
    <property type="component" value="Chromosome"/>
</dbReference>
<dbReference type="InterPro" id="IPR051257">
    <property type="entry name" value="Diverse_CBS-Domain"/>
</dbReference>
<dbReference type="InterPro" id="IPR046342">
    <property type="entry name" value="CBS_dom_sf"/>
</dbReference>
<dbReference type="PANTHER" id="PTHR43080:SF2">
    <property type="entry name" value="CBS DOMAIN-CONTAINING PROTEIN"/>
    <property type="match status" value="1"/>
</dbReference>
<dbReference type="SUPFAM" id="SSF54631">
    <property type="entry name" value="CBS-domain pair"/>
    <property type="match status" value="1"/>
</dbReference>
<dbReference type="PROSITE" id="PS51371">
    <property type="entry name" value="CBS"/>
    <property type="match status" value="2"/>
</dbReference>
<dbReference type="InterPro" id="IPR000644">
    <property type="entry name" value="CBS_dom"/>
</dbReference>
<keyword evidence="1 2" id="KW-0129">CBS domain</keyword>
<accession>A0A6H2HBP1</accession>
<protein>
    <submittedName>
        <fullName evidence="4">Hypoxic response protein 1</fullName>
    </submittedName>
</protein>
<evidence type="ECO:0000259" key="3">
    <source>
        <dbReference type="PROSITE" id="PS51371"/>
    </source>
</evidence>
<keyword evidence="5" id="KW-1185">Reference proteome</keyword>
<dbReference type="KEGG" id="pvac:HC248_02534"/>
<name>A0A6H2HBP1_9BURK</name>
<evidence type="ECO:0000313" key="5">
    <source>
        <dbReference type="Proteomes" id="UP000502041"/>
    </source>
</evidence>
<feature type="domain" description="CBS" evidence="3">
    <location>
        <begin position="75"/>
        <end position="131"/>
    </location>
</feature>
<organism evidence="4 5">
    <name type="scientific">Polaromonas vacuolata</name>
    <dbReference type="NCBI Taxonomy" id="37448"/>
    <lineage>
        <taxon>Bacteria</taxon>
        <taxon>Pseudomonadati</taxon>
        <taxon>Pseudomonadota</taxon>
        <taxon>Betaproteobacteria</taxon>
        <taxon>Burkholderiales</taxon>
        <taxon>Comamonadaceae</taxon>
        <taxon>Polaromonas</taxon>
    </lineage>
</organism>
<dbReference type="Pfam" id="PF00571">
    <property type="entry name" value="CBS"/>
    <property type="match status" value="2"/>
</dbReference>
<evidence type="ECO:0000256" key="1">
    <source>
        <dbReference type="ARBA" id="ARBA00023122"/>
    </source>
</evidence>
<dbReference type="RefSeq" id="WP_168922761.1">
    <property type="nucleotide sequence ID" value="NZ_CP051461.1"/>
</dbReference>
<dbReference type="AlphaFoldDB" id="A0A6H2HBP1"/>
<sequence length="150" mass="16791">MKVADILRVKGSTLYTVQADEPLAKAASIMAEKDIGSLVVMEHGDLVGMLTFREVIICTVSNGGVIGNTLVRKAMDDAPLTCTSETELDEVRRMMLERHARYMPVMNQKMLMGVISFYDVAKAVVDSQNFENKMLKAYIRDWPAEEEARD</sequence>
<dbReference type="SMART" id="SM00116">
    <property type="entry name" value="CBS"/>
    <property type="match status" value="2"/>
</dbReference>
<dbReference type="EMBL" id="CP051461">
    <property type="protein sequence ID" value="QJC57213.1"/>
    <property type="molecule type" value="Genomic_DNA"/>
</dbReference>
<dbReference type="Gene3D" id="3.10.580.10">
    <property type="entry name" value="CBS-domain"/>
    <property type="match status" value="1"/>
</dbReference>